<gene>
    <name evidence="2" type="ORF">O1G21_40925</name>
</gene>
<keyword evidence="2" id="KW-0614">Plasmid</keyword>
<name>A0ABY7QIA8_9ACTN</name>
<evidence type="ECO:0000313" key="2">
    <source>
        <dbReference type="EMBL" id="WBP92097.1"/>
    </source>
</evidence>
<protein>
    <submittedName>
        <fullName evidence="2">Alpha/beta hydrolase</fullName>
    </submittedName>
</protein>
<keyword evidence="2" id="KW-0378">Hydrolase</keyword>
<dbReference type="GO" id="GO:0016787">
    <property type="term" value="F:hydrolase activity"/>
    <property type="evidence" value="ECO:0007669"/>
    <property type="project" value="UniProtKB-KW"/>
</dbReference>
<accession>A0ABY7QIA8</accession>
<organism evidence="2 3">
    <name type="scientific">Kitasatospora cathayae</name>
    <dbReference type="NCBI Taxonomy" id="3004092"/>
    <lineage>
        <taxon>Bacteria</taxon>
        <taxon>Bacillati</taxon>
        <taxon>Actinomycetota</taxon>
        <taxon>Actinomycetes</taxon>
        <taxon>Kitasatosporales</taxon>
        <taxon>Streptomycetaceae</taxon>
        <taxon>Kitasatospora</taxon>
    </lineage>
</organism>
<keyword evidence="3" id="KW-1185">Reference proteome</keyword>
<feature type="domain" description="DUF1023" evidence="1">
    <location>
        <begin position="301"/>
        <end position="478"/>
    </location>
</feature>
<reference evidence="2 3" key="1">
    <citation type="submission" date="2022-12" db="EMBL/GenBank/DDBJ databases">
        <title>HUAS 3-15.</title>
        <authorList>
            <person name="Mo P."/>
        </authorList>
    </citation>
    <scope>NUCLEOTIDE SEQUENCE [LARGE SCALE GENOMIC DNA]</scope>
    <source>
        <strain evidence="2 3">HUAS 3-15</strain>
        <plasmid evidence="2 3">punmamed3</plasmid>
    </source>
</reference>
<dbReference type="RefSeq" id="WP_270151803.1">
    <property type="nucleotide sequence ID" value="NZ_CP115452.1"/>
</dbReference>
<dbReference type="InterPro" id="IPR010427">
    <property type="entry name" value="DUF1023"/>
</dbReference>
<evidence type="ECO:0000313" key="3">
    <source>
        <dbReference type="Proteomes" id="UP001212821"/>
    </source>
</evidence>
<geneLocation type="plasmid" evidence="2 3">
    <name>punmamed3</name>
</geneLocation>
<proteinExistence type="predicted"/>
<dbReference type="EMBL" id="CP115452">
    <property type="protein sequence ID" value="WBP92097.1"/>
    <property type="molecule type" value="Genomic_DNA"/>
</dbReference>
<sequence length="589" mass="62206">MVTLAQLRDTDLSGLAPAATAYDTLSTNFGKHVQNMQHEVLKHVFNANWVGNAAGAANASLQRTSNRLDAAHTEMSAVSGLLREASESFLLAQSKLQVALQEAGNLGLTVADDGTVSWPAPSKAEKNDPGYNIPEQAKALANRISGAVTEAGNADQKIAGLLDALTERARNGTGLETDKAAADLKAVTQQGVDLMAAGFPPAGASATEVNSWWRGLTSAEQQRLIETHPDLLGMRDGIPAVARDRANRLNLANLITKYQQKPNPTDDEKLKLQGFLAISTRLETDKNQKPPRLLIGISEEGQGRGILAFGNPDTAQNVSAYVPGLGTKLSDVGGKDGDRALNVLNAAQKADPNSTFASMVWLGYDPPPGLEKLQDGDTRPLEVMGTDRAAKGGAAYDKFMAGLRATHDGPPAHLVALAHSYGSTTVGLGAQMSGGTGADDIILVGSPGTGAQRASQLHIDPSHVWVGDAENDPVSHLPSKGRVANDIQGVQQGGMIAGPIGSVVNGYVADKMYDWFGPENQLWFGKDPASGDFGANRFAVADGPELSFDSHSNYMTNPTEKDSKTLESVNNIGQIVAGRYDQVTRQDHR</sequence>
<evidence type="ECO:0000259" key="1">
    <source>
        <dbReference type="Pfam" id="PF06259"/>
    </source>
</evidence>
<dbReference type="Proteomes" id="UP001212821">
    <property type="component" value="Plasmid punmamed3"/>
</dbReference>
<dbReference type="Pfam" id="PF06259">
    <property type="entry name" value="Abhydrolase_8"/>
    <property type="match status" value="1"/>
</dbReference>